<comment type="function">
    <text evidence="1 10">Role in flagellar biosynthesis.</text>
</comment>
<keyword evidence="5 10" id="KW-0812">Transmembrane</keyword>
<dbReference type="GO" id="GO:0005886">
    <property type="term" value="C:plasma membrane"/>
    <property type="evidence" value="ECO:0007669"/>
    <property type="project" value="UniProtKB-SubCell"/>
</dbReference>
<evidence type="ECO:0000313" key="12">
    <source>
        <dbReference type="Proteomes" id="UP000195985"/>
    </source>
</evidence>
<evidence type="ECO:0000256" key="4">
    <source>
        <dbReference type="ARBA" id="ARBA00022475"/>
    </source>
</evidence>
<evidence type="ECO:0000256" key="2">
    <source>
        <dbReference type="ARBA" id="ARBA00009772"/>
    </source>
</evidence>
<feature type="transmembrane region" description="Helical" evidence="10">
    <location>
        <begin position="32"/>
        <end position="50"/>
    </location>
</feature>
<evidence type="ECO:0000256" key="3">
    <source>
        <dbReference type="ARBA" id="ARBA00021717"/>
    </source>
</evidence>
<dbReference type="NCBIfam" id="TIGR01400">
    <property type="entry name" value="fliR"/>
    <property type="match status" value="1"/>
</dbReference>
<keyword evidence="4 10" id="KW-1003">Cell membrane</keyword>
<evidence type="ECO:0000256" key="5">
    <source>
        <dbReference type="ARBA" id="ARBA00022692"/>
    </source>
</evidence>
<dbReference type="AlphaFoldDB" id="A0A1W1IIP6"/>
<evidence type="ECO:0000256" key="7">
    <source>
        <dbReference type="ARBA" id="ARBA00023136"/>
    </source>
</evidence>
<sequence length="251" mass="27679">MLITLQKLILIFMRIGSFVFISKGFSFKGVPTVVKIAISLGLSLPVYIMIPAMESELGLVQLALFALKESLVGLALGYITNLFFYAVEIAGNFADFQVGFSMSAVFDPALGFQASYFGKIYYWMALSIFFFTDMHHHVLRALVSGFAVFPIEAFSVGDFGVKGIVTLFSMMFEIALNLSAPIVIAALLTEVVLGVLSRTVPQINVLMLSMPLKILVSMSLMLVLLPNLMDSMTEMLPLMVKYMTEFIQSLS</sequence>
<comment type="subcellular location">
    <subcellularLocation>
        <location evidence="10">Cell membrane</location>
        <topology evidence="10">Multi-pass membrane protein</topology>
    </subcellularLocation>
    <subcellularLocation>
        <location evidence="10">Bacterial flagellum basal body</location>
    </subcellularLocation>
</comment>
<dbReference type="InterPro" id="IPR002010">
    <property type="entry name" value="T3SS_IM_R"/>
</dbReference>
<evidence type="ECO:0000256" key="8">
    <source>
        <dbReference type="ARBA" id="ARBA00023143"/>
    </source>
</evidence>
<organism evidence="11 12">
    <name type="scientific">Trichococcus pasteurii</name>
    <dbReference type="NCBI Taxonomy" id="43064"/>
    <lineage>
        <taxon>Bacteria</taxon>
        <taxon>Bacillati</taxon>
        <taxon>Bacillota</taxon>
        <taxon>Bacilli</taxon>
        <taxon>Lactobacillales</taxon>
        <taxon>Carnobacteriaceae</taxon>
        <taxon>Trichococcus</taxon>
    </lineage>
</organism>
<feature type="transmembrane region" description="Helical" evidence="10">
    <location>
        <begin position="114"/>
        <end position="131"/>
    </location>
</feature>
<evidence type="ECO:0000256" key="6">
    <source>
        <dbReference type="ARBA" id="ARBA00022989"/>
    </source>
</evidence>
<keyword evidence="8 10" id="KW-0975">Bacterial flagellum</keyword>
<dbReference type="PANTHER" id="PTHR30065">
    <property type="entry name" value="FLAGELLAR BIOSYNTHETIC PROTEIN FLIR"/>
    <property type="match status" value="1"/>
</dbReference>
<evidence type="ECO:0000256" key="10">
    <source>
        <dbReference type="RuleBase" id="RU362071"/>
    </source>
</evidence>
<dbReference type="EMBL" id="FWEY01000009">
    <property type="protein sequence ID" value="SLM52861.1"/>
    <property type="molecule type" value="Genomic_DNA"/>
</dbReference>
<feature type="transmembrane region" description="Helical" evidence="10">
    <location>
        <begin position="138"/>
        <end position="156"/>
    </location>
</feature>
<feature type="transmembrane region" description="Helical" evidence="10">
    <location>
        <begin position="208"/>
        <end position="229"/>
    </location>
</feature>
<keyword evidence="12" id="KW-1185">Reference proteome</keyword>
<evidence type="ECO:0000256" key="1">
    <source>
        <dbReference type="ARBA" id="ARBA00002578"/>
    </source>
</evidence>
<dbReference type="Proteomes" id="UP000195985">
    <property type="component" value="Unassembled WGS sequence"/>
</dbReference>
<dbReference type="Pfam" id="PF01311">
    <property type="entry name" value="Bac_export_1"/>
    <property type="match status" value="1"/>
</dbReference>
<comment type="similarity">
    <text evidence="2 10">Belongs to the FliR/MopE/SpaR family.</text>
</comment>
<keyword evidence="6 10" id="KW-1133">Transmembrane helix</keyword>
<dbReference type="PRINTS" id="PR00953">
    <property type="entry name" value="TYPE3IMRPROT"/>
</dbReference>
<proteinExistence type="inferred from homology"/>
<gene>
    <name evidence="11" type="ORF">TPAS_2569</name>
</gene>
<accession>A0A1W1IIP6</accession>
<feature type="transmembrane region" description="Helical" evidence="10">
    <location>
        <begin position="176"/>
        <end position="196"/>
    </location>
</feature>
<name>A0A1W1IIP6_9LACT</name>
<dbReference type="RefSeq" id="WP_086943599.1">
    <property type="nucleotide sequence ID" value="NZ_FONM01000010.1"/>
</dbReference>
<dbReference type="InterPro" id="IPR006303">
    <property type="entry name" value="FliR"/>
</dbReference>
<dbReference type="GO" id="GO:0044780">
    <property type="term" value="P:bacterial-type flagellum assembly"/>
    <property type="evidence" value="ECO:0007669"/>
    <property type="project" value="UniProtKB-UniRule"/>
</dbReference>
<keyword evidence="7 10" id="KW-0472">Membrane</keyword>
<evidence type="ECO:0000256" key="9">
    <source>
        <dbReference type="NCBIfam" id="TIGR01400"/>
    </source>
</evidence>
<feature type="transmembrane region" description="Helical" evidence="10">
    <location>
        <begin position="71"/>
        <end position="94"/>
    </location>
</feature>
<dbReference type="GO" id="GO:0006605">
    <property type="term" value="P:protein targeting"/>
    <property type="evidence" value="ECO:0007669"/>
    <property type="project" value="UniProtKB-UniRule"/>
</dbReference>
<dbReference type="OrthoDB" id="9807748at2"/>
<reference evidence="12" key="1">
    <citation type="submission" date="2016-04" db="EMBL/GenBank/DDBJ databases">
        <authorList>
            <person name="Strepis N."/>
        </authorList>
    </citation>
    <scope>NUCLEOTIDE SEQUENCE [LARGE SCALE GENOMIC DNA]</scope>
</reference>
<dbReference type="STRING" id="43064.SAMN04488086_11070"/>
<dbReference type="GO" id="GO:0009425">
    <property type="term" value="C:bacterial-type flagellum basal body"/>
    <property type="evidence" value="ECO:0007669"/>
    <property type="project" value="UniProtKB-SubCell"/>
</dbReference>
<dbReference type="PANTHER" id="PTHR30065:SF1">
    <property type="entry name" value="SURFACE PRESENTATION OF ANTIGENS PROTEIN SPAR"/>
    <property type="match status" value="1"/>
</dbReference>
<evidence type="ECO:0000313" key="11">
    <source>
        <dbReference type="EMBL" id="SLM52861.1"/>
    </source>
</evidence>
<protein>
    <recommendedName>
        <fullName evidence="3 9">Flagellar biosynthetic protein FliR</fullName>
    </recommendedName>
</protein>